<dbReference type="EMBL" id="JAFFZE010000004">
    <property type="protein sequence ID" value="MCT2582147.1"/>
    <property type="molecule type" value="Genomic_DNA"/>
</dbReference>
<reference evidence="2 3" key="1">
    <citation type="submission" date="2021-02" db="EMBL/GenBank/DDBJ databases">
        <title>Actinophytocola xerophila sp. nov., isolated from soil of cotton cropping field.</title>
        <authorList>
            <person name="Huang R."/>
            <person name="Chen X."/>
            <person name="Ge X."/>
            <person name="Liu W."/>
        </authorList>
    </citation>
    <scope>NUCLEOTIDE SEQUENCE [LARGE SCALE GENOMIC DNA]</scope>
    <source>
        <strain evidence="2 3">S1-96</strain>
    </source>
</reference>
<keyword evidence="3" id="KW-1185">Reference proteome</keyword>
<protein>
    <submittedName>
        <fullName evidence="2">Uncharacterized protein</fullName>
    </submittedName>
</protein>
<sequence>MTEFGGPRNGRIWLRAGLLTFAVIQGVPAVWAACWPNSFYTGFPTTGRAWLTLFPPYNDHLVRDFGLMALQLTAMFVYSAITLEFRLVRAILLAALLFYVPHLVYHQSHVVLGTDTLVQLASQVVPVVLLVALLVVNHRSARRTRRPSRPR</sequence>
<feature type="transmembrane region" description="Helical" evidence="1">
    <location>
        <begin position="12"/>
        <end position="33"/>
    </location>
</feature>
<accession>A0ABT2J2Q7</accession>
<evidence type="ECO:0000256" key="1">
    <source>
        <dbReference type="SAM" id="Phobius"/>
    </source>
</evidence>
<name>A0ABT2J2Q7_9PSEU</name>
<gene>
    <name evidence="2" type="ORF">JT362_03280</name>
</gene>
<feature type="transmembrane region" description="Helical" evidence="1">
    <location>
        <begin position="117"/>
        <end position="136"/>
    </location>
</feature>
<organism evidence="2 3">
    <name type="scientific">Actinophytocola gossypii</name>
    <dbReference type="NCBI Taxonomy" id="2812003"/>
    <lineage>
        <taxon>Bacteria</taxon>
        <taxon>Bacillati</taxon>
        <taxon>Actinomycetota</taxon>
        <taxon>Actinomycetes</taxon>
        <taxon>Pseudonocardiales</taxon>
        <taxon>Pseudonocardiaceae</taxon>
    </lineage>
</organism>
<proteinExistence type="predicted"/>
<evidence type="ECO:0000313" key="2">
    <source>
        <dbReference type="EMBL" id="MCT2582147.1"/>
    </source>
</evidence>
<keyword evidence="1" id="KW-0472">Membrane</keyword>
<feature type="transmembrane region" description="Helical" evidence="1">
    <location>
        <begin position="87"/>
        <end position="105"/>
    </location>
</feature>
<dbReference type="Proteomes" id="UP001156441">
    <property type="component" value="Unassembled WGS sequence"/>
</dbReference>
<comment type="caution">
    <text evidence="2">The sequence shown here is derived from an EMBL/GenBank/DDBJ whole genome shotgun (WGS) entry which is preliminary data.</text>
</comment>
<feature type="transmembrane region" description="Helical" evidence="1">
    <location>
        <begin position="61"/>
        <end position="80"/>
    </location>
</feature>
<evidence type="ECO:0000313" key="3">
    <source>
        <dbReference type="Proteomes" id="UP001156441"/>
    </source>
</evidence>
<keyword evidence="1" id="KW-1133">Transmembrane helix</keyword>
<dbReference type="RefSeq" id="WP_260189497.1">
    <property type="nucleotide sequence ID" value="NZ_JAFFZE010000004.1"/>
</dbReference>
<keyword evidence="1" id="KW-0812">Transmembrane</keyword>